<gene>
    <name evidence="1" type="ORF">C486_03063</name>
</gene>
<protein>
    <submittedName>
        <fullName evidence="1">Uncharacterized protein</fullName>
    </submittedName>
</protein>
<proteinExistence type="predicted"/>
<dbReference type="AlphaFoldDB" id="L9ZA71"/>
<sequence length="67" mass="7325">MVLNTDSNSHGVEIIDLLYVFGSDCPHRQRPDAAFHRLSGRATVADGLDGGIRACEIHLMRAHKAVL</sequence>
<keyword evidence="2" id="KW-1185">Reference proteome</keyword>
<dbReference type="Proteomes" id="UP000011592">
    <property type="component" value="Unassembled WGS sequence"/>
</dbReference>
<evidence type="ECO:0000313" key="1">
    <source>
        <dbReference type="EMBL" id="ELY83309.1"/>
    </source>
</evidence>
<organism evidence="1 2">
    <name type="scientific">Natrinema gari JCM 14663</name>
    <dbReference type="NCBI Taxonomy" id="1230459"/>
    <lineage>
        <taxon>Archaea</taxon>
        <taxon>Methanobacteriati</taxon>
        <taxon>Methanobacteriota</taxon>
        <taxon>Stenosarchaea group</taxon>
        <taxon>Halobacteria</taxon>
        <taxon>Halobacteriales</taxon>
        <taxon>Natrialbaceae</taxon>
        <taxon>Natrinema</taxon>
    </lineage>
</organism>
<dbReference type="EMBL" id="AOIJ01000032">
    <property type="protein sequence ID" value="ELY83309.1"/>
    <property type="molecule type" value="Genomic_DNA"/>
</dbReference>
<accession>L9ZA71</accession>
<name>L9ZA71_9EURY</name>
<comment type="caution">
    <text evidence="1">The sequence shown here is derived from an EMBL/GenBank/DDBJ whole genome shotgun (WGS) entry which is preliminary data.</text>
</comment>
<evidence type="ECO:0000313" key="2">
    <source>
        <dbReference type="Proteomes" id="UP000011592"/>
    </source>
</evidence>
<reference evidence="1 2" key="1">
    <citation type="journal article" date="2014" name="PLoS Genet.">
        <title>Phylogenetically driven sequencing of extremely halophilic archaea reveals strategies for static and dynamic osmo-response.</title>
        <authorList>
            <person name="Becker E.A."/>
            <person name="Seitzer P.M."/>
            <person name="Tritt A."/>
            <person name="Larsen D."/>
            <person name="Krusor M."/>
            <person name="Yao A.I."/>
            <person name="Wu D."/>
            <person name="Madern D."/>
            <person name="Eisen J.A."/>
            <person name="Darling A.E."/>
            <person name="Facciotti M.T."/>
        </authorList>
    </citation>
    <scope>NUCLEOTIDE SEQUENCE [LARGE SCALE GENOMIC DNA]</scope>
    <source>
        <strain evidence="1 2">JCM 14663</strain>
    </source>
</reference>